<evidence type="ECO:0000256" key="1">
    <source>
        <dbReference type="ARBA" id="ARBA00023121"/>
    </source>
</evidence>
<name>A0A7X8TJW9_9MICC</name>
<dbReference type="InterPro" id="IPR043168">
    <property type="entry name" value="DegV_C"/>
</dbReference>
<evidence type="ECO:0000313" key="2">
    <source>
        <dbReference type="EMBL" id="NLS10175.1"/>
    </source>
</evidence>
<dbReference type="PANTHER" id="PTHR33434">
    <property type="entry name" value="DEGV DOMAIN-CONTAINING PROTEIN DR_1986-RELATED"/>
    <property type="match status" value="1"/>
</dbReference>
<comment type="caution">
    <text evidence="2">The sequence shown here is derived from an EMBL/GenBank/DDBJ whole genome shotgun (WGS) entry which is preliminary data.</text>
</comment>
<dbReference type="RefSeq" id="WP_168887649.1">
    <property type="nucleotide sequence ID" value="NZ_JABAHY010000007.1"/>
</dbReference>
<dbReference type="GO" id="GO:0008289">
    <property type="term" value="F:lipid binding"/>
    <property type="evidence" value="ECO:0007669"/>
    <property type="project" value="UniProtKB-KW"/>
</dbReference>
<dbReference type="InterPro" id="IPR003797">
    <property type="entry name" value="DegV"/>
</dbReference>
<dbReference type="PANTHER" id="PTHR33434:SF2">
    <property type="entry name" value="FATTY ACID-BINDING PROTEIN TM_1468"/>
    <property type="match status" value="1"/>
</dbReference>
<keyword evidence="3" id="KW-1185">Reference proteome</keyword>
<dbReference type="PROSITE" id="PS51482">
    <property type="entry name" value="DEGV"/>
    <property type="match status" value="1"/>
</dbReference>
<dbReference type="Gene3D" id="3.40.50.10170">
    <property type="match status" value="1"/>
</dbReference>
<proteinExistence type="predicted"/>
<dbReference type="NCBIfam" id="TIGR00762">
    <property type="entry name" value="DegV"/>
    <property type="match status" value="1"/>
</dbReference>
<evidence type="ECO:0000313" key="3">
    <source>
        <dbReference type="Proteomes" id="UP000523139"/>
    </source>
</evidence>
<sequence>MSRTDGEARNNRWVQAQNSRLETIRGLRRHHVTLVRPSLRRRRGRVAVVTDAACGLPVDPTTGRPVLGVLGEHLEIVPIPVMIDRGHRDQRPEMYPEYSPELSRDLPLALAQGLPVRTSRPAVGRIGQVYQRLHQQGFSAVVSIHLSAHLSGTYDAAVLAAESAPLPVNVVDSHHAGLGLGQAALWAAMQARTGADLEWVTANVNGMVASSRSVFAVPSLEQLRRGGRINRIASVFGSMMRIKPVLELRQGEIAPLELTHSMNRAVSRMQEAAISHVQQIDAADTPRLGVQYCGNLQQAQDLADKLQPHSSEPVPVLELPPALAAHLGLGALGITITKDGHPLLRTPPGYLS</sequence>
<organism evidence="2 3">
    <name type="scientific">Nesterenkonia sedimenti</name>
    <dbReference type="NCBI Taxonomy" id="1463632"/>
    <lineage>
        <taxon>Bacteria</taxon>
        <taxon>Bacillati</taxon>
        <taxon>Actinomycetota</taxon>
        <taxon>Actinomycetes</taxon>
        <taxon>Micrococcales</taxon>
        <taxon>Micrococcaceae</taxon>
        <taxon>Nesterenkonia</taxon>
    </lineage>
</organism>
<protein>
    <submittedName>
        <fullName evidence="2">DegV family protein</fullName>
    </submittedName>
</protein>
<reference evidence="2 3" key="1">
    <citation type="submission" date="2020-04" db="EMBL/GenBank/DDBJ databases">
        <title>Nesterenkonia sp. nov., isolated from marine sediment.</title>
        <authorList>
            <person name="Zhang G."/>
        </authorList>
    </citation>
    <scope>NUCLEOTIDE SEQUENCE [LARGE SCALE GENOMIC DNA]</scope>
    <source>
        <strain evidence="2 3">MY13</strain>
    </source>
</reference>
<accession>A0A7X8TJW9</accession>
<dbReference type="SUPFAM" id="SSF82549">
    <property type="entry name" value="DAK1/DegV-like"/>
    <property type="match status" value="1"/>
</dbReference>
<dbReference type="Pfam" id="PF02645">
    <property type="entry name" value="DegV"/>
    <property type="match status" value="1"/>
</dbReference>
<keyword evidence="1" id="KW-0446">Lipid-binding</keyword>
<dbReference type="InterPro" id="IPR050270">
    <property type="entry name" value="DegV_domain_contain"/>
</dbReference>
<dbReference type="Gene3D" id="3.30.1180.10">
    <property type="match status" value="1"/>
</dbReference>
<dbReference type="Proteomes" id="UP000523139">
    <property type="component" value="Unassembled WGS sequence"/>
</dbReference>
<dbReference type="AlphaFoldDB" id="A0A7X8TJW9"/>
<dbReference type="EMBL" id="JABAHY010000007">
    <property type="protein sequence ID" value="NLS10175.1"/>
    <property type="molecule type" value="Genomic_DNA"/>
</dbReference>
<gene>
    <name evidence="2" type="ORF">HGQ17_09215</name>
</gene>